<dbReference type="Gene3D" id="3.40.50.2300">
    <property type="match status" value="1"/>
</dbReference>
<dbReference type="PANTHER" id="PTHR43065">
    <property type="entry name" value="SENSOR HISTIDINE KINASE"/>
    <property type="match status" value="1"/>
</dbReference>
<evidence type="ECO:0000313" key="10">
    <source>
        <dbReference type="Proteomes" id="UP001231370"/>
    </source>
</evidence>
<evidence type="ECO:0000256" key="4">
    <source>
        <dbReference type="ARBA" id="ARBA00023012"/>
    </source>
</evidence>
<gene>
    <name evidence="9" type="ORF">PJF56_06270</name>
</gene>
<dbReference type="Proteomes" id="UP001231370">
    <property type="component" value="Unassembled WGS sequence"/>
</dbReference>
<evidence type="ECO:0000256" key="6">
    <source>
        <dbReference type="SAM" id="Coils"/>
    </source>
</evidence>
<dbReference type="SUPFAM" id="SSF55874">
    <property type="entry name" value="ATPase domain of HSP90 chaperone/DNA topoisomerase II/histidine kinase"/>
    <property type="match status" value="1"/>
</dbReference>
<name>A0ABT7BJJ1_9CYAN</name>
<feature type="modified residue" description="4-aspartylphosphate" evidence="5">
    <location>
        <position position="61"/>
    </location>
</feature>
<evidence type="ECO:0000256" key="5">
    <source>
        <dbReference type="PROSITE-ProRule" id="PRU00169"/>
    </source>
</evidence>
<dbReference type="InterPro" id="IPR004358">
    <property type="entry name" value="Sig_transdc_His_kin-like_C"/>
</dbReference>
<keyword evidence="10" id="KW-1185">Reference proteome</keyword>
<evidence type="ECO:0000259" key="8">
    <source>
        <dbReference type="PROSITE" id="PS50110"/>
    </source>
</evidence>
<keyword evidence="3" id="KW-0808">Transferase</keyword>
<proteinExistence type="predicted"/>
<evidence type="ECO:0000256" key="3">
    <source>
        <dbReference type="ARBA" id="ARBA00022777"/>
    </source>
</evidence>
<dbReference type="InterPro" id="IPR003594">
    <property type="entry name" value="HATPase_dom"/>
</dbReference>
<protein>
    <recommendedName>
        <fullName evidence="2">histidine kinase</fullName>
        <ecNumber evidence="2">2.7.13.3</ecNumber>
    </recommendedName>
</protein>
<dbReference type="InterPro" id="IPR001789">
    <property type="entry name" value="Sig_transdc_resp-reg_receiver"/>
</dbReference>
<comment type="catalytic activity">
    <reaction evidence="1">
        <text>ATP + protein L-histidine = ADP + protein N-phospho-L-histidine.</text>
        <dbReference type="EC" id="2.7.13.3"/>
    </reaction>
</comment>
<dbReference type="InterPro" id="IPR036890">
    <property type="entry name" value="HATPase_C_sf"/>
</dbReference>
<keyword evidence="4" id="KW-0902">Two-component regulatory system</keyword>
<dbReference type="SMART" id="SM00387">
    <property type="entry name" value="HATPase_c"/>
    <property type="match status" value="1"/>
</dbReference>
<dbReference type="PRINTS" id="PR00344">
    <property type="entry name" value="BCTRLSENSOR"/>
</dbReference>
<accession>A0ABT7BJJ1</accession>
<dbReference type="PROSITE" id="PS50109">
    <property type="entry name" value="HIS_KIN"/>
    <property type="match status" value="1"/>
</dbReference>
<feature type="coiled-coil region" evidence="6">
    <location>
        <begin position="123"/>
        <end position="161"/>
    </location>
</feature>
<dbReference type="Pfam" id="PF00072">
    <property type="entry name" value="Response_reg"/>
    <property type="match status" value="1"/>
</dbReference>
<evidence type="ECO:0000259" key="7">
    <source>
        <dbReference type="PROSITE" id="PS50109"/>
    </source>
</evidence>
<dbReference type="SMART" id="SM00448">
    <property type="entry name" value="REC"/>
    <property type="match status" value="1"/>
</dbReference>
<dbReference type="SUPFAM" id="SSF47384">
    <property type="entry name" value="Homodimeric domain of signal transducing histidine kinase"/>
    <property type="match status" value="1"/>
</dbReference>
<keyword evidence="6" id="KW-0175">Coiled coil</keyword>
<dbReference type="EC" id="2.7.13.3" evidence="2"/>
<feature type="domain" description="Response regulatory" evidence="8">
    <location>
        <begin position="12"/>
        <end position="128"/>
    </location>
</feature>
<comment type="caution">
    <text evidence="9">The sequence shown here is derived from an EMBL/GenBank/DDBJ whole genome shotgun (WGS) entry which is preliminary data.</text>
</comment>
<organism evidence="9 10">
    <name type="scientific">Roseofilum halophilum BLCC-M91</name>
    <dbReference type="NCBI Taxonomy" id="3022259"/>
    <lineage>
        <taxon>Bacteria</taxon>
        <taxon>Bacillati</taxon>
        <taxon>Cyanobacteriota</taxon>
        <taxon>Cyanophyceae</taxon>
        <taxon>Desertifilales</taxon>
        <taxon>Desertifilaceae</taxon>
        <taxon>Roseofilum</taxon>
        <taxon>Roseofilum halophilum</taxon>
    </lineage>
</organism>
<keyword evidence="5" id="KW-0597">Phosphoprotein</keyword>
<dbReference type="EMBL" id="JAQPOK010000050">
    <property type="protein sequence ID" value="MDJ1178463.1"/>
    <property type="molecule type" value="Genomic_DNA"/>
</dbReference>
<dbReference type="InterPro" id="IPR036097">
    <property type="entry name" value="HisK_dim/P_sf"/>
</dbReference>
<reference evidence="9 10" key="1">
    <citation type="submission" date="2023-01" db="EMBL/GenBank/DDBJ databases">
        <title>Novel diversity within Roseofilum (Cyanobacteria; Desertifilaceae) from marine benthic mats with descriptions of four novel species.</title>
        <authorList>
            <person name="Wang Y."/>
            <person name="Berthold D.E."/>
            <person name="Hu J."/>
            <person name="Lefler F.W."/>
            <person name="Laughinghouse H.D. IV."/>
        </authorList>
    </citation>
    <scope>NUCLEOTIDE SEQUENCE [LARGE SCALE GENOMIC DNA]</scope>
    <source>
        <strain evidence="9 10">BLCC-M91</strain>
    </source>
</reference>
<evidence type="ECO:0000256" key="2">
    <source>
        <dbReference type="ARBA" id="ARBA00012438"/>
    </source>
</evidence>
<dbReference type="Gene3D" id="3.30.565.10">
    <property type="entry name" value="Histidine kinase-like ATPase, C-terminal domain"/>
    <property type="match status" value="1"/>
</dbReference>
<dbReference type="InterPro" id="IPR005467">
    <property type="entry name" value="His_kinase_dom"/>
</dbReference>
<dbReference type="CDD" id="cd19920">
    <property type="entry name" value="REC_PA4781-like"/>
    <property type="match status" value="1"/>
</dbReference>
<dbReference type="PANTHER" id="PTHR43065:SF50">
    <property type="entry name" value="HISTIDINE KINASE"/>
    <property type="match status" value="1"/>
</dbReference>
<feature type="domain" description="Histidine kinase" evidence="7">
    <location>
        <begin position="173"/>
        <end position="422"/>
    </location>
</feature>
<keyword evidence="3" id="KW-0418">Kinase</keyword>
<dbReference type="Gene3D" id="1.10.287.130">
    <property type="match status" value="1"/>
</dbReference>
<sequence length="435" mass="49753">MILSATEPNQIDILIVDDTPVNLRLLADMLEERHYNVRKALNGNMALLATDKKLPHLILLDVNMPDMDGYQVCQQLKKSEKTRHVPVIFISALDQARDKIKAFQVGGVDYVTKPFAVEEVLARINHQLELQRLTNDLRDRNQELEEALMKLKFTQAQLIQKEKMSSLAELVSGVAHQINNPISFIYSNLEPANEYIDSLLNVINFYQKHDPDSLQNAENPLQELDFEFLESDLRDLMQSMYHGADRIRSIVLTLQKFSHLDESDIKWLGINQEIESTLTLIQYDLESRNIQPIKWVKNYGNIPNIMGCPRDLNQVFLNLFNNAIEAIEDAQETIEPTVWIETKLADEHHVHIAIENNGVEISEEMRSQIFDPFFTTKLGRNSQGLGLAISHQIVVEQHGGRLTCESLPGDHTAFIIELPIKGKIEDSSRDNDREV</sequence>
<dbReference type="PROSITE" id="PS50110">
    <property type="entry name" value="RESPONSE_REGULATORY"/>
    <property type="match status" value="1"/>
</dbReference>
<evidence type="ECO:0000256" key="1">
    <source>
        <dbReference type="ARBA" id="ARBA00000085"/>
    </source>
</evidence>
<dbReference type="RefSeq" id="WP_283761777.1">
    <property type="nucleotide sequence ID" value="NZ_JAQPOK010000050.1"/>
</dbReference>
<dbReference type="Pfam" id="PF02518">
    <property type="entry name" value="HATPase_c"/>
    <property type="match status" value="1"/>
</dbReference>
<dbReference type="SUPFAM" id="SSF52172">
    <property type="entry name" value="CheY-like"/>
    <property type="match status" value="1"/>
</dbReference>
<evidence type="ECO:0000313" key="9">
    <source>
        <dbReference type="EMBL" id="MDJ1178463.1"/>
    </source>
</evidence>
<dbReference type="InterPro" id="IPR011006">
    <property type="entry name" value="CheY-like_superfamily"/>
</dbReference>